<evidence type="ECO:0000256" key="1">
    <source>
        <dbReference type="ARBA" id="ARBA00004613"/>
    </source>
</evidence>
<keyword evidence="2" id="KW-0964">Secreted</keyword>
<dbReference type="Gene3D" id="2.150.10.10">
    <property type="entry name" value="Serralysin-like metalloprotease, C-terminal"/>
    <property type="match status" value="2"/>
</dbReference>
<gene>
    <name evidence="3" type="primary">hlyA_5</name>
    <name evidence="3" type="ORF">LOS8367_03426</name>
</gene>
<dbReference type="InterPro" id="IPR050557">
    <property type="entry name" value="RTX_toxin/Mannuronan_C5-epim"/>
</dbReference>
<dbReference type="PRINTS" id="PR00313">
    <property type="entry name" value="CABNDNGRPT"/>
</dbReference>
<dbReference type="PROSITE" id="PS00330">
    <property type="entry name" value="HEMOLYSIN_CALCIUM"/>
    <property type="match status" value="2"/>
</dbReference>
<evidence type="ECO:0000313" key="4">
    <source>
        <dbReference type="Proteomes" id="UP000193495"/>
    </source>
</evidence>
<dbReference type="PANTHER" id="PTHR38340:SF1">
    <property type="entry name" value="S-LAYER PROTEIN"/>
    <property type="match status" value="1"/>
</dbReference>
<reference evidence="3 4" key="1">
    <citation type="submission" date="2017-03" db="EMBL/GenBank/DDBJ databases">
        <authorList>
            <person name="Afonso C.L."/>
            <person name="Miller P.J."/>
            <person name="Scott M.A."/>
            <person name="Spackman E."/>
            <person name="Goraichik I."/>
            <person name="Dimitrov K.M."/>
            <person name="Suarez D.L."/>
            <person name="Swayne D.E."/>
        </authorList>
    </citation>
    <scope>NUCLEOTIDE SEQUENCE [LARGE SCALE GENOMIC DNA]</scope>
    <source>
        <strain evidence="3 4">CECT 8367</strain>
    </source>
</reference>
<evidence type="ECO:0000256" key="2">
    <source>
        <dbReference type="ARBA" id="ARBA00022525"/>
    </source>
</evidence>
<name>A0A1X7A246_9RHOB</name>
<dbReference type="InterPro" id="IPR011049">
    <property type="entry name" value="Serralysin-like_metalloprot_C"/>
</dbReference>
<dbReference type="PANTHER" id="PTHR38340">
    <property type="entry name" value="S-LAYER PROTEIN"/>
    <property type="match status" value="1"/>
</dbReference>
<protein>
    <submittedName>
        <fullName evidence="3">Hemolysin, plasmid</fullName>
    </submittedName>
</protein>
<dbReference type="SUPFAM" id="SSF51120">
    <property type="entry name" value="beta-Roll"/>
    <property type="match status" value="2"/>
</dbReference>
<proteinExistence type="predicted"/>
<evidence type="ECO:0000313" key="3">
    <source>
        <dbReference type="EMBL" id="SLN68509.1"/>
    </source>
</evidence>
<dbReference type="AlphaFoldDB" id="A0A1X7A246"/>
<dbReference type="GO" id="GO:0005509">
    <property type="term" value="F:calcium ion binding"/>
    <property type="evidence" value="ECO:0007669"/>
    <property type="project" value="InterPro"/>
</dbReference>
<dbReference type="GO" id="GO:0005576">
    <property type="term" value="C:extracellular region"/>
    <property type="evidence" value="ECO:0007669"/>
    <property type="project" value="UniProtKB-SubCell"/>
</dbReference>
<comment type="subcellular location">
    <subcellularLocation>
        <location evidence="1">Secreted</location>
    </subcellularLocation>
</comment>
<sequence>MPTYRSPAFLLSFNEQLIGTGELKLSLPTSSFAYELSGSWLGPFPEVLVPADVTLTAISFEGESLAHYADMGTWAYLGDISWGAGRETRILLLELGYETAGEGVDIMVPISGDVMPDLGRGGIDLLDELLWVTDYNFDGTIQKGPLAVGRKIDAADLFVDATRGRVRQGDDGADKLVGNRRDDLLVGQDGNDLLKGKGGADTILAGDGNDRLLGGKGNDVLSGWAGRDVLSGQGGDDLIFGGNGRDRIMGQNGNDEIWAEGGNDRLIGGRGDDHLNGGGGSDDFVFGKKHGDDTIFDFDTAEDRLVLDDKLWRATLDAEAVVERFAETTKAGTLFDFGHKGSVLLEDVSMDSLADRTALIEAIEIA</sequence>
<accession>A0A1X7A246</accession>
<dbReference type="InterPro" id="IPR018511">
    <property type="entry name" value="Hemolysin-typ_Ca-bd_CS"/>
</dbReference>
<dbReference type="EMBL" id="FWFY01000015">
    <property type="protein sequence ID" value="SLN68509.1"/>
    <property type="molecule type" value="Genomic_DNA"/>
</dbReference>
<dbReference type="Proteomes" id="UP000193495">
    <property type="component" value="Unassembled WGS sequence"/>
</dbReference>
<dbReference type="Pfam" id="PF00353">
    <property type="entry name" value="HemolysinCabind"/>
    <property type="match status" value="2"/>
</dbReference>
<dbReference type="RefSeq" id="WP_085897732.1">
    <property type="nucleotide sequence ID" value="NZ_FWFY01000015.1"/>
</dbReference>
<dbReference type="InterPro" id="IPR001343">
    <property type="entry name" value="Hemolysn_Ca-bd"/>
</dbReference>
<organism evidence="3 4">
    <name type="scientific">Limimaricola soesokkakensis</name>
    <dbReference type="NCBI Taxonomy" id="1343159"/>
    <lineage>
        <taxon>Bacteria</taxon>
        <taxon>Pseudomonadati</taxon>
        <taxon>Pseudomonadota</taxon>
        <taxon>Alphaproteobacteria</taxon>
        <taxon>Rhodobacterales</taxon>
        <taxon>Paracoccaceae</taxon>
        <taxon>Limimaricola</taxon>
    </lineage>
</organism>